<dbReference type="EMBL" id="ACPB03036656">
    <property type="status" value="NOT_ANNOTATED_CDS"/>
    <property type="molecule type" value="Genomic_DNA"/>
</dbReference>
<dbReference type="InParanoid" id="T1HZ68"/>
<dbReference type="AlphaFoldDB" id="T1HZ68"/>
<evidence type="ECO:0000313" key="1">
    <source>
        <dbReference type="EnsemblMetazoa" id="RPRC009338-PA"/>
    </source>
</evidence>
<proteinExistence type="predicted"/>
<dbReference type="VEuPathDB" id="VectorBase:RPRC009338"/>
<organism evidence="1 2">
    <name type="scientific">Rhodnius prolixus</name>
    <name type="common">Triatomid bug</name>
    <dbReference type="NCBI Taxonomy" id="13249"/>
    <lineage>
        <taxon>Eukaryota</taxon>
        <taxon>Metazoa</taxon>
        <taxon>Ecdysozoa</taxon>
        <taxon>Arthropoda</taxon>
        <taxon>Hexapoda</taxon>
        <taxon>Insecta</taxon>
        <taxon>Pterygota</taxon>
        <taxon>Neoptera</taxon>
        <taxon>Paraneoptera</taxon>
        <taxon>Hemiptera</taxon>
        <taxon>Heteroptera</taxon>
        <taxon>Panheteroptera</taxon>
        <taxon>Cimicomorpha</taxon>
        <taxon>Reduviidae</taxon>
        <taxon>Triatominae</taxon>
        <taxon>Rhodnius</taxon>
    </lineage>
</organism>
<dbReference type="EnsemblMetazoa" id="RPRC009338-RA">
    <property type="protein sequence ID" value="RPRC009338-PA"/>
    <property type="gene ID" value="RPRC009338"/>
</dbReference>
<accession>T1HZ68</accession>
<reference evidence="1" key="1">
    <citation type="submission" date="2015-05" db="UniProtKB">
        <authorList>
            <consortium name="EnsemblMetazoa"/>
        </authorList>
    </citation>
    <scope>IDENTIFICATION</scope>
</reference>
<dbReference type="Proteomes" id="UP000015103">
    <property type="component" value="Unassembled WGS sequence"/>
</dbReference>
<evidence type="ECO:0000313" key="2">
    <source>
        <dbReference type="Proteomes" id="UP000015103"/>
    </source>
</evidence>
<keyword evidence="2" id="KW-1185">Reference proteome</keyword>
<name>T1HZ68_RHOPR</name>
<dbReference type="HOGENOM" id="CLU_3394294_0_0_1"/>
<protein>
    <submittedName>
        <fullName evidence="1">Uncharacterized protein</fullName>
    </submittedName>
</protein>
<sequence>NFVSLSIARVSLFVMVSIHQDDVYKTTSSAYK</sequence>